<organism evidence="1 2">
    <name type="scientific">Ceratodon purpureus</name>
    <name type="common">Fire moss</name>
    <name type="synonym">Dicranum purpureum</name>
    <dbReference type="NCBI Taxonomy" id="3225"/>
    <lineage>
        <taxon>Eukaryota</taxon>
        <taxon>Viridiplantae</taxon>
        <taxon>Streptophyta</taxon>
        <taxon>Embryophyta</taxon>
        <taxon>Bryophyta</taxon>
        <taxon>Bryophytina</taxon>
        <taxon>Bryopsida</taxon>
        <taxon>Dicranidae</taxon>
        <taxon>Pseudoditrichales</taxon>
        <taxon>Ditrichaceae</taxon>
        <taxon>Ceratodon</taxon>
    </lineage>
</organism>
<proteinExistence type="predicted"/>
<name>A0A8T0J3J7_CERPU</name>
<gene>
    <name evidence="1" type="ORF">KC19_1G020800</name>
</gene>
<dbReference type="EMBL" id="CM026421">
    <property type="protein sequence ID" value="KAG0589441.1"/>
    <property type="molecule type" value="Genomic_DNA"/>
</dbReference>
<comment type="caution">
    <text evidence="1">The sequence shown here is derived from an EMBL/GenBank/DDBJ whole genome shotgun (WGS) entry which is preliminary data.</text>
</comment>
<evidence type="ECO:0000313" key="2">
    <source>
        <dbReference type="Proteomes" id="UP000822688"/>
    </source>
</evidence>
<protein>
    <submittedName>
        <fullName evidence="1">Uncharacterized protein</fullName>
    </submittedName>
</protein>
<dbReference type="AlphaFoldDB" id="A0A8T0J3J7"/>
<reference evidence="1" key="1">
    <citation type="submission" date="2020-06" db="EMBL/GenBank/DDBJ databases">
        <title>WGS assembly of Ceratodon purpureus strain R40.</title>
        <authorList>
            <person name="Carey S.B."/>
            <person name="Jenkins J."/>
            <person name="Shu S."/>
            <person name="Lovell J.T."/>
            <person name="Sreedasyam A."/>
            <person name="Maumus F."/>
            <person name="Tiley G.P."/>
            <person name="Fernandez-Pozo N."/>
            <person name="Barry K."/>
            <person name="Chen C."/>
            <person name="Wang M."/>
            <person name="Lipzen A."/>
            <person name="Daum C."/>
            <person name="Saski C.A."/>
            <person name="Payton A.C."/>
            <person name="Mcbreen J.C."/>
            <person name="Conrad R.E."/>
            <person name="Kollar L.M."/>
            <person name="Olsson S."/>
            <person name="Huttunen S."/>
            <person name="Landis J.B."/>
            <person name="Wickett N.J."/>
            <person name="Johnson M.G."/>
            <person name="Rensing S.A."/>
            <person name="Grimwood J."/>
            <person name="Schmutz J."/>
            <person name="Mcdaniel S.F."/>
        </authorList>
    </citation>
    <scope>NUCLEOTIDE SEQUENCE</scope>
    <source>
        <strain evidence="1">R40</strain>
    </source>
</reference>
<sequence>MIMTGLSRAKPQRAFSITLLQARRMIWFGLMSAEVVKGRKGVVAPHDALFSRSVLPLALSCCCTGLDTRTKARLRVSAHAPR</sequence>
<accession>A0A8T0J3J7</accession>
<dbReference type="Proteomes" id="UP000822688">
    <property type="component" value="Chromosome 1"/>
</dbReference>
<keyword evidence="2" id="KW-1185">Reference proteome</keyword>
<evidence type="ECO:0000313" key="1">
    <source>
        <dbReference type="EMBL" id="KAG0589441.1"/>
    </source>
</evidence>